<dbReference type="Proteomes" id="UP000245926">
    <property type="component" value="Chromosome"/>
</dbReference>
<organism evidence="2 3">
    <name type="scientific">Methylobacterium durans</name>
    <dbReference type="NCBI Taxonomy" id="2202825"/>
    <lineage>
        <taxon>Bacteria</taxon>
        <taxon>Pseudomonadati</taxon>
        <taxon>Pseudomonadota</taxon>
        <taxon>Alphaproteobacteria</taxon>
        <taxon>Hyphomicrobiales</taxon>
        <taxon>Methylobacteriaceae</taxon>
        <taxon>Methylobacterium</taxon>
    </lineage>
</organism>
<name>A0A2U8W6Q1_9HYPH</name>
<evidence type="ECO:0000313" key="2">
    <source>
        <dbReference type="EMBL" id="AWN41757.1"/>
    </source>
</evidence>
<feature type="region of interest" description="Disordered" evidence="1">
    <location>
        <begin position="1"/>
        <end position="65"/>
    </location>
</feature>
<dbReference type="KEGG" id="mets:DK389_16135"/>
<proteinExistence type="predicted"/>
<evidence type="ECO:0000313" key="3">
    <source>
        <dbReference type="Proteomes" id="UP000245926"/>
    </source>
</evidence>
<dbReference type="AlphaFoldDB" id="A0A2U8W6Q1"/>
<protein>
    <submittedName>
        <fullName evidence="2">Uncharacterized protein</fullName>
    </submittedName>
</protein>
<evidence type="ECO:0000256" key="1">
    <source>
        <dbReference type="SAM" id="MobiDB-lite"/>
    </source>
</evidence>
<dbReference type="EMBL" id="CP029550">
    <property type="protein sequence ID" value="AWN41757.1"/>
    <property type="molecule type" value="Genomic_DNA"/>
</dbReference>
<accession>A0A2U8W6Q1</accession>
<gene>
    <name evidence="2" type="ORF">DK389_16135</name>
</gene>
<dbReference type="OrthoDB" id="8781373at2"/>
<keyword evidence="3" id="KW-1185">Reference proteome</keyword>
<reference evidence="3" key="1">
    <citation type="submission" date="2018-05" db="EMBL/GenBank/DDBJ databases">
        <title>Complete Genome Sequence of Methylobacterium sp. 17SD2-17.</title>
        <authorList>
            <person name="Srinivasan S."/>
        </authorList>
    </citation>
    <scope>NUCLEOTIDE SEQUENCE [LARGE SCALE GENOMIC DNA]</scope>
    <source>
        <strain evidence="3">17SD2-17</strain>
    </source>
</reference>
<sequence>MGVDPLSIGSGEEAERSGCSRAAELPGDRARQANQRNARASTGPRTDSGKARSSQNARKHGLSATSFGLEAQGEVKRLVAVLLEFTAGTPDAITAAHEVAEAQIHLQRVLALKSQITGEILEALGGLPEAAQAVSGSRRSAALAAALEALSRLERYERRAYSRRKSASRRFDDVICHPGET</sequence>